<accession>A0AA36DI02</accession>
<keyword evidence="3" id="KW-1185">Reference proteome</keyword>
<gene>
    <name evidence="2" type="ORF">MSPICULIGERA_LOCUS25553</name>
</gene>
<evidence type="ECO:0000313" key="2">
    <source>
        <dbReference type="EMBL" id="CAJ0587595.1"/>
    </source>
</evidence>
<feature type="domain" description="SnoaL-like" evidence="1">
    <location>
        <begin position="12"/>
        <end position="110"/>
    </location>
</feature>
<feature type="non-terminal residue" evidence="2">
    <location>
        <position position="121"/>
    </location>
</feature>
<dbReference type="AlphaFoldDB" id="A0AA36DI02"/>
<dbReference type="Proteomes" id="UP001177023">
    <property type="component" value="Unassembled WGS sequence"/>
</dbReference>
<dbReference type="Gene3D" id="3.10.450.50">
    <property type="match status" value="1"/>
</dbReference>
<proteinExistence type="predicted"/>
<sequence length="121" mass="13760">MSLEALLCPAVTKLEDAFEKQDEDRYISCYAPTACYVEVKEKAVYDGPDEIRALFRSRATLGNWTTEIKNRRFSGGDALICYTCTYTIFLASGGSFTADILQYWRRMDGEYLLEVEHSITA</sequence>
<evidence type="ECO:0000313" key="3">
    <source>
        <dbReference type="Proteomes" id="UP001177023"/>
    </source>
</evidence>
<dbReference type="Pfam" id="PF12680">
    <property type="entry name" value="SnoaL_2"/>
    <property type="match status" value="1"/>
</dbReference>
<organism evidence="2 3">
    <name type="scientific">Mesorhabditis spiculigera</name>
    <dbReference type="NCBI Taxonomy" id="96644"/>
    <lineage>
        <taxon>Eukaryota</taxon>
        <taxon>Metazoa</taxon>
        <taxon>Ecdysozoa</taxon>
        <taxon>Nematoda</taxon>
        <taxon>Chromadorea</taxon>
        <taxon>Rhabditida</taxon>
        <taxon>Rhabditina</taxon>
        <taxon>Rhabditomorpha</taxon>
        <taxon>Rhabditoidea</taxon>
        <taxon>Rhabditidae</taxon>
        <taxon>Mesorhabditinae</taxon>
        <taxon>Mesorhabditis</taxon>
    </lineage>
</organism>
<protein>
    <recommendedName>
        <fullName evidence="1">SnoaL-like domain-containing protein</fullName>
    </recommendedName>
</protein>
<comment type="caution">
    <text evidence="2">The sequence shown here is derived from an EMBL/GenBank/DDBJ whole genome shotgun (WGS) entry which is preliminary data.</text>
</comment>
<name>A0AA36DI02_9BILA</name>
<dbReference type="InterPro" id="IPR037401">
    <property type="entry name" value="SnoaL-like"/>
</dbReference>
<dbReference type="EMBL" id="CATQJA010002710">
    <property type="protein sequence ID" value="CAJ0587595.1"/>
    <property type="molecule type" value="Genomic_DNA"/>
</dbReference>
<evidence type="ECO:0000259" key="1">
    <source>
        <dbReference type="Pfam" id="PF12680"/>
    </source>
</evidence>
<dbReference type="SUPFAM" id="SSF54427">
    <property type="entry name" value="NTF2-like"/>
    <property type="match status" value="1"/>
</dbReference>
<dbReference type="InterPro" id="IPR032710">
    <property type="entry name" value="NTF2-like_dom_sf"/>
</dbReference>
<reference evidence="2" key="1">
    <citation type="submission" date="2023-06" db="EMBL/GenBank/DDBJ databases">
        <authorList>
            <person name="Delattre M."/>
        </authorList>
    </citation>
    <scope>NUCLEOTIDE SEQUENCE</scope>
    <source>
        <strain evidence="2">AF72</strain>
    </source>
</reference>